<reference evidence="15" key="1">
    <citation type="journal article" date="2010" name="Nature">
        <title>The Amphimedon queenslandica genome and the evolution of animal complexity.</title>
        <authorList>
            <person name="Srivastava M."/>
            <person name="Simakov O."/>
            <person name="Chapman J."/>
            <person name="Fahey B."/>
            <person name="Gauthier M.E."/>
            <person name="Mitros T."/>
            <person name="Richards G.S."/>
            <person name="Conaco C."/>
            <person name="Dacre M."/>
            <person name="Hellsten U."/>
            <person name="Larroux C."/>
            <person name="Putnam N.H."/>
            <person name="Stanke M."/>
            <person name="Adamska M."/>
            <person name="Darling A."/>
            <person name="Degnan S.M."/>
            <person name="Oakley T.H."/>
            <person name="Plachetzki D.C."/>
            <person name="Zhai Y."/>
            <person name="Adamski M."/>
            <person name="Calcino A."/>
            <person name="Cummins S.F."/>
            <person name="Goodstein D.M."/>
            <person name="Harris C."/>
            <person name="Jackson D.J."/>
            <person name="Leys S.P."/>
            <person name="Shu S."/>
            <person name="Woodcroft B.J."/>
            <person name="Vervoort M."/>
            <person name="Kosik K.S."/>
            <person name="Manning G."/>
            <person name="Degnan B.M."/>
            <person name="Rokhsar D.S."/>
        </authorList>
    </citation>
    <scope>NUCLEOTIDE SEQUENCE [LARGE SCALE GENOMIC DNA]</scope>
</reference>
<dbReference type="EnsemblMetazoa" id="Aqu2.1.43085_001">
    <property type="protein sequence ID" value="Aqu2.1.43085_001"/>
    <property type="gene ID" value="Aqu2.1.43085"/>
</dbReference>
<organism evidence="14">
    <name type="scientific">Amphimedon queenslandica</name>
    <name type="common">Sponge</name>
    <dbReference type="NCBI Taxonomy" id="400682"/>
    <lineage>
        <taxon>Eukaryota</taxon>
        <taxon>Metazoa</taxon>
        <taxon>Porifera</taxon>
        <taxon>Demospongiae</taxon>
        <taxon>Heteroscleromorpha</taxon>
        <taxon>Haplosclerida</taxon>
        <taxon>Niphatidae</taxon>
        <taxon>Amphimedon</taxon>
    </lineage>
</organism>
<dbReference type="AlphaFoldDB" id="A0A1X7VTA9"/>
<dbReference type="GO" id="GO:0046540">
    <property type="term" value="C:U4/U6 x U5 tri-snRNP complex"/>
    <property type="evidence" value="ECO:0007669"/>
    <property type="project" value="InterPro"/>
</dbReference>
<keyword evidence="5" id="KW-0747">Spliceosome</keyword>
<dbReference type="InterPro" id="IPR036070">
    <property type="entry name" value="Nop_dom_sf"/>
</dbReference>
<dbReference type="PROSITE" id="PS51358">
    <property type="entry name" value="NOP"/>
    <property type="match status" value="1"/>
</dbReference>
<evidence type="ECO:0000256" key="10">
    <source>
        <dbReference type="ARBA" id="ARBA00030766"/>
    </source>
</evidence>
<evidence type="ECO:0000256" key="5">
    <source>
        <dbReference type="ARBA" id="ARBA00022728"/>
    </source>
</evidence>
<dbReference type="STRING" id="400682.A0A1X7VTA9"/>
<dbReference type="GO" id="GO:0000244">
    <property type="term" value="P:spliceosomal tri-snRNP complex assembly"/>
    <property type="evidence" value="ECO:0007669"/>
    <property type="project" value="InterPro"/>
</dbReference>
<dbReference type="GO" id="GO:0071011">
    <property type="term" value="C:precatalytic spliceosome"/>
    <property type="evidence" value="ECO:0007669"/>
    <property type="project" value="TreeGrafter"/>
</dbReference>
<keyword evidence="7" id="KW-0508">mRNA splicing</keyword>
<sequence>MSLAEELLADLDDDDDEVNEVEEEEDDLVDVNNQWQLSSDVDERSVHALTKLNESQLLKDMMDKVEYHLGTVRTGEMSGPVEYDPEYQLIVESNNMVVEIDNEIYTIHKYVKDLYSKRFPELESMVYTPIEYVKTVQLLQNDLEVTKVDLNDILAAATIMVVSVTASTTQGSVLEESELKLILEACDMALELNDKKLKIMQYVESRMSFIAPNLSAIVGSAVAAKLIGIAGGLTALSQMPSCNIQVLGAQKRTLSGFSTAAVVPHTGFVYFSDLVQNTSEDYRKKAAKFLAAKCTLAARVDSCHEYPSGELGEKLRQQVEEKVNRLQEPPPVKRIKPLPKPDDMPKKRRGGKRIRRLKQKVILTDIRKQANRMSFAEIEDDAYQEDLGFSVGQLGKGGVGGPIRGPAAVDKKTQISISKRLQRQIQKSQVYGGRSTIQGATSGTASTIAFTPLQGLEIVNPLAAEKKVKEANQKYFSAMADFKQAKAKDVTQETET</sequence>
<feature type="compositionally biased region" description="Acidic residues" evidence="12">
    <location>
        <begin position="7"/>
        <end position="25"/>
    </location>
</feature>
<evidence type="ECO:0000256" key="2">
    <source>
        <dbReference type="ARBA" id="ARBA00005572"/>
    </source>
</evidence>
<dbReference type="SUPFAM" id="SSF89124">
    <property type="entry name" value="Nop domain"/>
    <property type="match status" value="1"/>
</dbReference>
<evidence type="ECO:0000313" key="14">
    <source>
        <dbReference type="EnsemblMetazoa" id="Aqu2.1.43085_001"/>
    </source>
</evidence>
<comment type="similarity">
    <text evidence="2">Belongs to the PRP31 family.</text>
</comment>
<evidence type="ECO:0000256" key="7">
    <source>
        <dbReference type="ARBA" id="ARBA00023187"/>
    </source>
</evidence>
<dbReference type="InterPro" id="IPR027105">
    <property type="entry name" value="Prp31"/>
</dbReference>
<evidence type="ECO:0000259" key="13">
    <source>
        <dbReference type="PROSITE" id="PS51358"/>
    </source>
</evidence>
<evidence type="ECO:0000256" key="4">
    <source>
        <dbReference type="ARBA" id="ARBA00022664"/>
    </source>
</evidence>
<evidence type="ECO:0000256" key="3">
    <source>
        <dbReference type="ARBA" id="ARBA00013538"/>
    </source>
</evidence>
<evidence type="ECO:0000256" key="12">
    <source>
        <dbReference type="SAM" id="MobiDB-lite"/>
    </source>
</evidence>
<comment type="function">
    <text evidence="11">Involved in pre-mRNA splicing as component of the spliceosome. Required for the assembly of the U4/U5/U6 tri-snRNP complex, one of the building blocks of the spliceosome.</text>
</comment>
<dbReference type="OrthoDB" id="4771285at2759"/>
<dbReference type="InterPro" id="IPR019175">
    <property type="entry name" value="Prp31_C"/>
</dbReference>
<dbReference type="InterPro" id="IPR042239">
    <property type="entry name" value="Nop_C"/>
</dbReference>
<dbReference type="FunFam" id="1.10.246.90:FF:000002">
    <property type="entry name" value="U4/U6 small nuclear ribonucleoprotein Prp31"/>
    <property type="match status" value="1"/>
</dbReference>
<feature type="domain" description="Nop" evidence="13">
    <location>
        <begin position="210"/>
        <end position="328"/>
    </location>
</feature>
<gene>
    <name evidence="14" type="primary">100635802</name>
</gene>
<dbReference type="PANTHER" id="PTHR13904">
    <property type="entry name" value="PRE-MRNA SPLICING FACTOR PRP31"/>
    <property type="match status" value="1"/>
</dbReference>
<comment type="subcellular location">
    <subcellularLocation>
        <location evidence="1">Nucleus</location>
    </subcellularLocation>
</comment>
<keyword evidence="8" id="KW-0539">Nucleus</keyword>
<dbReference type="Gene3D" id="1.10.287.4070">
    <property type="match status" value="1"/>
</dbReference>
<dbReference type="InParanoid" id="A0A1X7VTA9"/>
<dbReference type="SMART" id="SM00931">
    <property type="entry name" value="NOSIC"/>
    <property type="match status" value="1"/>
</dbReference>
<dbReference type="KEGG" id="aqu:100635802"/>
<dbReference type="OMA" id="IGNGPMD"/>
<dbReference type="EnsemblMetazoa" id="XM_003382904.3">
    <property type="protein sequence ID" value="XP_003382952.1"/>
    <property type="gene ID" value="LOC100635802"/>
</dbReference>
<keyword evidence="9" id="KW-0687">Ribonucleoprotein</keyword>
<reference evidence="14" key="2">
    <citation type="submission" date="2017-05" db="UniProtKB">
        <authorList>
            <consortium name="EnsemblMetazoa"/>
        </authorList>
    </citation>
    <scope>IDENTIFICATION</scope>
</reference>
<proteinExistence type="inferred from homology"/>
<dbReference type="Gene3D" id="1.10.246.90">
    <property type="entry name" value="Nop domain"/>
    <property type="match status" value="1"/>
</dbReference>
<keyword evidence="6" id="KW-0694">RNA-binding</keyword>
<dbReference type="Pfam" id="PF01798">
    <property type="entry name" value="Nop"/>
    <property type="match status" value="1"/>
</dbReference>
<evidence type="ECO:0000256" key="6">
    <source>
        <dbReference type="ARBA" id="ARBA00022884"/>
    </source>
</evidence>
<dbReference type="GO" id="GO:0005687">
    <property type="term" value="C:U4 snRNP"/>
    <property type="evidence" value="ECO:0007669"/>
    <property type="project" value="TreeGrafter"/>
</dbReference>
<evidence type="ECO:0000256" key="1">
    <source>
        <dbReference type="ARBA" id="ARBA00004123"/>
    </source>
</evidence>
<feature type="region of interest" description="Disordered" evidence="12">
    <location>
        <begin position="330"/>
        <end position="352"/>
    </location>
</feature>
<dbReference type="Proteomes" id="UP000007879">
    <property type="component" value="Unassembled WGS sequence"/>
</dbReference>
<evidence type="ECO:0000256" key="9">
    <source>
        <dbReference type="ARBA" id="ARBA00023274"/>
    </source>
</evidence>
<keyword evidence="15" id="KW-1185">Reference proteome</keyword>
<name>A0A1X7VTA9_AMPQE</name>
<dbReference type="InterPro" id="IPR002687">
    <property type="entry name" value="Nop_dom"/>
</dbReference>
<feature type="region of interest" description="Disordered" evidence="12">
    <location>
        <begin position="1"/>
        <end position="25"/>
    </location>
</feature>
<protein>
    <recommendedName>
        <fullName evidence="3">U4/U6 small nuclear ribonucleoprotein Prp31</fullName>
    </recommendedName>
    <alternativeName>
        <fullName evidence="10">Pre-mRNA-processing factor 31</fullName>
    </alternativeName>
</protein>
<evidence type="ECO:0000256" key="8">
    <source>
        <dbReference type="ARBA" id="ARBA00023242"/>
    </source>
</evidence>
<evidence type="ECO:0000256" key="11">
    <source>
        <dbReference type="ARBA" id="ARBA00045397"/>
    </source>
</evidence>
<keyword evidence="4" id="KW-0507">mRNA processing</keyword>
<evidence type="ECO:0000313" key="15">
    <source>
        <dbReference type="Proteomes" id="UP000007879"/>
    </source>
</evidence>
<dbReference type="Pfam" id="PF09785">
    <property type="entry name" value="Prp31_C"/>
    <property type="match status" value="1"/>
</dbReference>
<dbReference type="FunFam" id="1.10.287.4070:FF:000003">
    <property type="entry name" value="U4/U6 small nuclear ribonucleoprotein PRP31"/>
    <property type="match status" value="1"/>
</dbReference>
<dbReference type="eggNOG" id="KOG2574">
    <property type="taxonomic scope" value="Eukaryota"/>
</dbReference>
<dbReference type="PANTHER" id="PTHR13904:SF0">
    <property type="entry name" value="U4_U6 SMALL NUCLEAR RIBONUCLEOPROTEIN PRP31"/>
    <property type="match status" value="1"/>
</dbReference>
<dbReference type="GO" id="GO:0003723">
    <property type="term" value="F:RNA binding"/>
    <property type="evidence" value="ECO:0007669"/>
    <property type="project" value="UniProtKB-KW"/>
</dbReference>
<dbReference type="InterPro" id="IPR012976">
    <property type="entry name" value="NOSIC"/>
</dbReference>
<accession>A0A1X7VTA9</accession>